<dbReference type="EMBL" id="CAJPIN010038747">
    <property type="protein sequence ID" value="CAG2064997.1"/>
    <property type="molecule type" value="Genomic_DNA"/>
</dbReference>
<proteinExistence type="predicted"/>
<keyword evidence="3" id="KW-1185">Reference proteome</keyword>
<name>A0ABN7PBB9_TIMPD</name>
<organism evidence="2 3">
    <name type="scientific">Timema podura</name>
    <name type="common">Walking stick</name>
    <dbReference type="NCBI Taxonomy" id="61482"/>
    <lineage>
        <taxon>Eukaryota</taxon>
        <taxon>Metazoa</taxon>
        <taxon>Ecdysozoa</taxon>
        <taxon>Arthropoda</taxon>
        <taxon>Hexapoda</taxon>
        <taxon>Insecta</taxon>
        <taxon>Pterygota</taxon>
        <taxon>Neoptera</taxon>
        <taxon>Polyneoptera</taxon>
        <taxon>Phasmatodea</taxon>
        <taxon>Timematodea</taxon>
        <taxon>Timematoidea</taxon>
        <taxon>Timematidae</taxon>
        <taxon>Timema</taxon>
    </lineage>
</organism>
<evidence type="ECO:0000313" key="3">
    <source>
        <dbReference type="Proteomes" id="UP001153148"/>
    </source>
</evidence>
<protein>
    <submittedName>
        <fullName evidence="2">Uncharacterized protein</fullName>
    </submittedName>
</protein>
<dbReference type="Proteomes" id="UP001153148">
    <property type="component" value="Unassembled WGS sequence"/>
</dbReference>
<evidence type="ECO:0000313" key="2">
    <source>
        <dbReference type="EMBL" id="CAG2064997.1"/>
    </source>
</evidence>
<sequence length="181" mass="20317">EENSEYSSGVRQSARISFDDELFLGRKKSSLTLDRVVEGQGNLSEQAREKTEEQDGDADSGHGDSSVSSDVKEEELPEHLQVGNEFTFRVTVLQAVGISTEYADIFCQFNFLHRHDEAFSTEPVKNTGKGTPLGFYHVQNITVTVTKSFLDYLKCQPIVFEVFGHYQQHPLHKDAKQDGGQ</sequence>
<feature type="non-terminal residue" evidence="2">
    <location>
        <position position="1"/>
    </location>
</feature>
<reference evidence="2" key="1">
    <citation type="submission" date="2021-03" db="EMBL/GenBank/DDBJ databases">
        <authorList>
            <person name="Tran Van P."/>
        </authorList>
    </citation>
    <scope>NUCLEOTIDE SEQUENCE</scope>
</reference>
<comment type="caution">
    <text evidence="2">The sequence shown here is derived from an EMBL/GenBank/DDBJ whole genome shotgun (WGS) entry which is preliminary data.</text>
</comment>
<gene>
    <name evidence="2" type="ORF">TPAB3V08_LOCUS11941</name>
</gene>
<evidence type="ECO:0000256" key="1">
    <source>
        <dbReference type="SAM" id="MobiDB-lite"/>
    </source>
</evidence>
<feature type="region of interest" description="Disordered" evidence="1">
    <location>
        <begin position="35"/>
        <end position="76"/>
    </location>
</feature>
<accession>A0ABN7PBB9</accession>